<evidence type="ECO:0000259" key="6">
    <source>
        <dbReference type="Pfam" id="PF08281"/>
    </source>
</evidence>
<dbReference type="InterPro" id="IPR013325">
    <property type="entry name" value="RNA_pol_sigma_r2"/>
</dbReference>
<keyword evidence="8" id="KW-1185">Reference proteome</keyword>
<comment type="caution">
    <text evidence="7">The sequence shown here is derived from an EMBL/GenBank/DDBJ whole genome shotgun (WGS) entry which is preliminary data.</text>
</comment>
<dbReference type="Gene3D" id="1.10.1740.10">
    <property type="match status" value="1"/>
</dbReference>
<dbReference type="PANTHER" id="PTHR43133:SF51">
    <property type="entry name" value="RNA POLYMERASE SIGMA FACTOR"/>
    <property type="match status" value="1"/>
</dbReference>
<gene>
    <name evidence="7" type="ORF">NG895_24555</name>
</gene>
<sequence>MPTKPTSDDSGTKTTCATVPAEVTEVMRESANGLEGDSDHGLSSMDKANFIRLWAAHKRRVYAYVLSLVPNWADADEVFQETNIRLWRDFSRFDGETDFGTWAISVAYYQVLTWRKRQSRNRLVFDDETINAIAEQHGNLLPVTDARFGALRDCFQELHDRQRELITRFYAPGTSVDELGRSIGKTRAAVYKALQRIRASLRNCIERRLKRDHLA</sequence>
<dbReference type="NCBIfam" id="TIGR02937">
    <property type="entry name" value="sigma70-ECF"/>
    <property type="match status" value="1"/>
</dbReference>
<keyword evidence="2" id="KW-0805">Transcription regulation</keyword>
<evidence type="ECO:0000256" key="1">
    <source>
        <dbReference type="ARBA" id="ARBA00010641"/>
    </source>
</evidence>
<evidence type="ECO:0000313" key="8">
    <source>
        <dbReference type="Proteomes" id="UP001155241"/>
    </source>
</evidence>
<protein>
    <submittedName>
        <fullName evidence="7">Sigma-70 family RNA polymerase sigma factor</fullName>
    </submittedName>
</protein>
<dbReference type="Pfam" id="PF04542">
    <property type="entry name" value="Sigma70_r2"/>
    <property type="match status" value="1"/>
</dbReference>
<evidence type="ECO:0000313" key="7">
    <source>
        <dbReference type="EMBL" id="MCO6047081.1"/>
    </source>
</evidence>
<organism evidence="7 8">
    <name type="scientific">Aeoliella straminimaris</name>
    <dbReference type="NCBI Taxonomy" id="2954799"/>
    <lineage>
        <taxon>Bacteria</taxon>
        <taxon>Pseudomonadati</taxon>
        <taxon>Planctomycetota</taxon>
        <taxon>Planctomycetia</taxon>
        <taxon>Pirellulales</taxon>
        <taxon>Lacipirellulaceae</taxon>
        <taxon>Aeoliella</taxon>
    </lineage>
</organism>
<comment type="similarity">
    <text evidence="1">Belongs to the sigma-70 factor family. ECF subfamily.</text>
</comment>
<dbReference type="AlphaFoldDB" id="A0A9X2JIQ7"/>
<name>A0A9X2JIQ7_9BACT</name>
<keyword evidence="4" id="KW-0804">Transcription</keyword>
<accession>A0A9X2JIQ7</accession>
<evidence type="ECO:0000259" key="5">
    <source>
        <dbReference type="Pfam" id="PF04542"/>
    </source>
</evidence>
<evidence type="ECO:0000256" key="4">
    <source>
        <dbReference type="ARBA" id="ARBA00023163"/>
    </source>
</evidence>
<dbReference type="PANTHER" id="PTHR43133">
    <property type="entry name" value="RNA POLYMERASE ECF-TYPE SIGMA FACTO"/>
    <property type="match status" value="1"/>
</dbReference>
<dbReference type="InterPro" id="IPR013249">
    <property type="entry name" value="RNA_pol_sigma70_r4_t2"/>
</dbReference>
<dbReference type="EMBL" id="JAMXLR010000089">
    <property type="protein sequence ID" value="MCO6047081.1"/>
    <property type="molecule type" value="Genomic_DNA"/>
</dbReference>
<dbReference type="InterPro" id="IPR039425">
    <property type="entry name" value="RNA_pol_sigma-70-like"/>
</dbReference>
<dbReference type="InterPro" id="IPR007627">
    <property type="entry name" value="RNA_pol_sigma70_r2"/>
</dbReference>
<dbReference type="SUPFAM" id="SSF88946">
    <property type="entry name" value="Sigma2 domain of RNA polymerase sigma factors"/>
    <property type="match status" value="1"/>
</dbReference>
<dbReference type="InterPro" id="IPR014284">
    <property type="entry name" value="RNA_pol_sigma-70_dom"/>
</dbReference>
<dbReference type="GO" id="GO:0006352">
    <property type="term" value="P:DNA-templated transcription initiation"/>
    <property type="evidence" value="ECO:0007669"/>
    <property type="project" value="InterPro"/>
</dbReference>
<dbReference type="InterPro" id="IPR036388">
    <property type="entry name" value="WH-like_DNA-bd_sf"/>
</dbReference>
<dbReference type="GO" id="GO:0016987">
    <property type="term" value="F:sigma factor activity"/>
    <property type="evidence" value="ECO:0007669"/>
    <property type="project" value="UniProtKB-KW"/>
</dbReference>
<dbReference type="GO" id="GO:0003677">
    <property type="term" value="F:DNA binding"/>
    <property type="evidence" value="ECO:0007669"/>
    <property type="project" value="InterPro"/>
</dbReference>
<dbReference type="Pfam" id="PF08281">
    <property type="entry name" value="Sigma70_r4_2"/>
    <property type="match status" value="1"/>
</dbReference>
<keyword evidence="3" id="KW-0731">Sigma factor</keyword>
<evidence type="ECO:0000256" key="3">
    <source>
        <dbReference type="ARBA" id="ARBA00023082"/>
    </source>
</evidence>
<proteinExistence type="inferred from homology"/>
<feature type="domain" description="RNA polymerase sigma-70 region 2" evidence="5">
    <location>
        <begin position="53"/>
        <end position="120"/>
    </location>
</feature>
<dbReference type="SUPFAM" id="SSF88659">
    <property type="entry name" value="Sigma3 and sigma4 domains of RNA polymerase sigma factors"/>
    <property type="match status" value="1"/>
</dbReference>
<dbReference type="InterPro" id="IPR014331">
    <property type="entry name" value="RNA_pol_sigma70_ECF_RHOBA"/>
</dbReference>
<dbReference type="Gene3D" id="1.10.10.10">
    <property type="entry name" value="Winged helix-like DNA-binding domain superfamily/Winged helix DNA-binding domain"/>
    <property type="match status" value="1"/>
</dbReference>
<dbReference type="NCBIfam" id="TIGR02989">
    <property type="entry name" value="Sig-70_gvs1"/>
    <property type="match status" value="1"/>
</dbReference>
<feature type="domain" description="RNA polymerase sigma factor 70 region 4 type 2" evidence="6">
    <location>
        <begin position="150"/>
        <end position="201"/>
    </location>
</feature>
<evidence type="ECO:0000256" key="2">
    <source>
        <dbReference type="ARBA" id="ARBA00023015"/>
    </source>
</evidence>
<dbReference type="RefSeq" id="WP_252855194.1">
    <property type="nucleotide sequence ID" value="NZ_JAMXLR010000089.1"/>
</dbReference>
<reference evidence="7" key="1">
    <citation type="submission" date="2022-06" db="EMBL/GenBank/DDBJ databases">
        <title>Aeoliella straminimaris, a novel planctomycete from sediments.</title>
        <authorList>
            <person name="Vitorino I.R."/>
            <person name="Lage O.M."/>
        </authorList>
    </citation>
    <scope>NUCLEOTIDE SEQUENCE</scope>
    <source>
        <strain evidence="7">ICT_H6.2</strain>
    </source>
</reference>
<dbReference type="InterPro" id="IPR013324">
    <property type="entry name" value="RNA_pol_sigma_r3/r4-like"/>
</dbReference>
<dbReference type="Proteomes" id="UP001155241">
    <property type="component" value="Unassembled WGS sequence"/>
</dbReference>